<feature type="transmembrane region" description="Helical" evidence="7">
    <location>
        <begin position="29"/>
        <end position="49"/>
    </location>
</feature>
<keyword evidence="6" id="KW-0281">Fimbrium</keyword>
<dbReference type="STRING" id="391735.Veis_2825"/>
<comment type="subcellular location">
    <subcellularLocation>
        <location evidence="1">Fimbrium</location>
    </subcellularLocation>
</comment>
<reference evidence="10" key="1">
    <citation type="submission" date="2006-12" db="EMBL/GenBank/DDBJ databases">
        <title>Complete sequence of chromosome 1 of Verminephrobacter eiseniae EF01-2.</title>
        <authorList>
            <person name="Copeland A."/>
            <person name="Lucas S."/>
            <person name="Lapidus A."/>
            <person name="Barry K."/>
            <person name="Detter J.C."/>
            <person name="Glavina del Rio T."/>
            <person name="Dalin E."/>
            <person name="Tice H."/>
            <person name="Pitluck S."/>
            <person name="Chertkov O."/>
            <person name="Brettin T."/>
            <person name="Bruce D."/>
            <person name="Han C."/>
            <person name="Tapia R."/>
            <person name="Gilna P."/>
            <person name="Schmutz J."/>
            <person name="Larimer F."/>
            <person name="Land M."/>
            <person name="Hauser L."/>
            <person name="Kyrpides N."/>
            <person name="Kim E."/>
            <person name="Stahl D."/>
            <person name="Richardson P."/>
        </authorList>
    </citation>
    <scope>NUCLEOTIDE SEQUENCE [LARGE SCALE GENOMIC DNA]</scope>
    <source>
        <strain evidence="10">EF01-2</strain>
    </source>
</reference>
<dbReference type="GeneID" id="76461324"/>
<dbReference type="HOGENOM" id="CLU_001890_0_0_4"/>
<dbReference type="GO" id="GO:0046872">
    <property type="term" value="F:metal ion binding"/>
    <property type="evidence" value="ECO:0007669"/>
    <property type="project" value="UniProtKB-KW"/>
</dbReference>
<evidence type="ECO:0000256" key="7">
    <source>
        <dbReference type="SAM" id="Phobius"/>
    </source>
</evidence>
<evidence type="ECO:0000256" key="6">
    <source>
        <dbReference type="ARBA" id="ARBA00023263"/>
    </source>
</evidence>
<dbReference type="InterPro" id="IPR008707">
    <property type="entry name" value="B-propeller_PilY1"/>
</dbReference>
<evidence type="ECO:0000256" key="3">
    <source>
        <dbReference type="ARBA" id="ARBA00022558"/>
    </source>
</evidence>
<dbReference type="OrthoDB" id="7156875at2"/>
<sequence length="1517" mass="163599">MPAPTFRENMPGGLGCKLQVLRQRLPQHLAAYAPWIFALALIPLSWVAIGEESAPPNIPAVDLATVPLFAEMTVDKPAMTLALSVEHPTVGAEYNVAGGGDDASYNTVTEYLGYYDAEGCYTYNNRPTEVLAPGGQIADYKRFDRTGSADKRRCTNAFSGNFLNWASGSAIDMYRLALSGGDRSIDTPTLTILQRAMIPNGDPICMWRYGYYFPKKILRRDGGGTGAYWGAVPASMITDANDSDIHVLNTLNRIYFGTSRSPLPSSNRCDEDLRGFNLGFAVDYGARANNIPSTSARERATFRQDGIPEGLVYCAQRGEFCSFSGIKAVWYGSNQTWSITPAVNGIQCDTSKLGTPQGILWWVPVCYVGEYTGDWRPPAPAAEAAPGALNSDGFFYARVQVCNVDRAGVLQDSRNYNFCTQYPNGKFKPTGVIQKYSDQMRFAAFGYLLDQTRSRENGRYGGVLRVPMKYVGAKTYDISGRDNTPSGGNPHIEWDTNTGVFAANPDANASPPISGIINYLNRFGRSGTKPGVYKVYDPVGELHYEALRYLQGLQPSPAAIAKPITDDMADGFPYFTTWHDPYGDGRPNTGDYSCVKSNILVIGDDGTHDGNRLPAADAAKNIPDISYWRGIVQAFEKKAAGTSYIDGQGNTQSVSNPHTPNYAVPNDIQMSQIMGSAYWARTHDIRGTGWTEQRDKQRPGLRVKTFAFDVNEGGNQNNAAWRRNVNQLFMAAKYGGFETDPFNPGSKPYNAKGNPFQDQTGNFNDDVWQKTNDPGEAATYYVFNTAKPKPARDLLNAFDDIFSRGSVVTRSVAGGSMNTGRKLSTNPDSPSVIYSATFDTSNWSGDVVAEKIILNASQANAPVLGPPLWRAATQLGAPSAVTRKIFITQASRSARSEVVGFTWATINDTLKGYMNRYNPSAAPDDMGRARVSYLRGDRSKEGNPFRVRGSLLGDIVNSNISYSGAPSRAAFTDAGYKAFSEQYAQRVPVVFAGANDGMLHAFNAKTGDELFAYIPSWLAPKLSALTDPGFAINHQNYVDAPSVVADAQVANTGAATDWKTVLVSGTGGGGPGVFALDVSNPAQFDAANVMWEFTRADDPDIGQVVGTPKVMKIMTQAARVTDGTASSTTTPAKYRWFAVVGSGVNNYRPENGKNSATGQPALFLLALDKPAGQAWSLGNNYFKVSLPINSTLARSNPTGLINFSALYGIQGEMTDIYMGDLHGNLWRLQFAGKETRDWNMGKLSFFNQGDTSTPTPIPLYIARTGDTVPKVQPIAAAPVILPGPIVGGVESFYVVVGTGKYLEPRDSVSTTQQTVYAIYDDGTRTTDGASRASATSVITGRSRLRAGTVDKDGRKVTVSAFQWGRPMADTQAARAGWYFDLPVTGERVDQAALDLGALTVAINSKIPGSTATGAASCANAMGGGNQYVLSIDNGAGTYVPSTLGLLGPPVLQASDGDARVSPSDSAGQRIRTVTLHRFTQAQGGIDSSAPPVTISETIGRLSWRQVFNYLDLKNASP</sequence>
<keyword evidence="7" id="KW-1133">Transmembrane helix</keyword>
<dbReference type="Proteomes" id="UP000000374">
    <property type="component" value="Chromosome"/>
</dbReference>
<proteinExistence type="inferred from homology"/>
<evidence type="ECO:0000256" key="1">
    <source>
        <dbReference type="ARBA" id="ARBA00004561"/>
    </source>
</evidence>
<comment type="similarity">
    <text evidence="2">Belongs to the PilY1 family.</text>
</comment>
<keyword evidence="3" id="KW-1029">Fimbrium biogenesis</keyword>
<evidence type="ECO:0000313" key="9">
    <source>
        <dbReference type="EMBL" id="ABM58563.1"/>
    </source>
</evidence>
<dbReference type="RefSeq" id="WP_011810559.1">
    <property type="nucleotide sequence ID" value="NC_008786.1"/>
</dbReference>
<name>A1WLQ6_VEREI</name>
<dbReference type="GO" id="GO:0009289">
    <property type="term" value="C:pilus"/>
    <property type="evidence" value="ECO:0007669"/>
    <property type="project" value="UniProtKB-SubCell"/>
</dbReference>
<evidence type="ECO:0000256" key="5">
    <source>
        <dbReference type="ARBA" id="ARBA00022837"/>
    </source>
</evidence>
<keyword evidence="5" id="KW-0106">Calcium</keyword>
<evidence type="ECO:0000259" key="8">
    <source>
        <dbReference type="Pfam" id="PF05567"/>
    </source>
</evidence>
<dbReference type="Pfam" id="PF05567">
    <property type="entry name" value="T4P_PilY1"/>
    <property type="match status" value="1"/>
</dbReference>
<dbReference type="EMBL" id="CP000542">
    <property type="protein sequence ID" value="ABM58563.1"/>
    <property type="molecule type" value="Genomic_DNA"/>
</dbReference>
<evidence type="ECO:0000313" key="10">
    <source>
        <dbReference type="Proteomes" id="UP000000374"/>
    </source>
</evidence>
<evidence type="ECO:0000256" key="2">
    <source>
        <dbReference type="ARBA" id="ARBA00008387"/>
    </source>
</evidence>
<accession>A1WLQ6</accession>
<feature type="domain" description="PilY1 beta-propeller" evidence="8">
    <location>
        <begin position="952"/>
        <end position="1330"/>
    </location>
</feature>
<keyword evidence="10" id="KW-1185">Reference proteome</keyword>
<dbReference type="SUPFAM" id="SSF50998">
    <property type="entry name" value="Quinoprotein alcohol dehydrogenase-like"/>
    <property type="match status" value="1"/>
</dbReference>
<gene>
    <name evidence="9" type="ordered locus">Veis_2825</name>
</gene>
<evidence type="ECO:0000256" key="4">
    <source>
        <dbReference type="ARBA" id="ARBA00022723"/>
    </source>
</evidence>
<dbReference type="InterPro" id="IPR011047">
    <property type="entry name" value="Quinoprotein_ADH-like_sf"/>
</dbReference>
<dbReference type="eggNOG" id="COG3419">
    <property type="taxonomic scope" value="Bacteria"/>
</dbReference>
<keyword evidence="7" id="KW-0472">Membrane</keyword>
<organism evidence="9 10">
    <name type="scientific">Verminephrobacter eiseniae (strain EF01-2)</name>
    <dbReference type="NCBI Taxonomy" id="391735"/>
    <lineage>
        <taxon>Bacteria</taxon>
        <taxon>Pseudomonadati</taxon>
        <taxon>Pseudomonadota</taxon>
        <taxon>Betaproteobacteria</taxon>
        <taxon>Burkholderiales</taxon>
        <taxon>Comamonadaceae</taxon>
        <taxon>Verminephrobacter</taxon>
    </lineage>
</organism>
<keyword evidence="4" id="KW-0479">Metal-binding</keyword>
<keyword evidence="7" id="KW-0812">Transmembrane</keyword>
<dbReference type="KEGG" id="vei:Veis_2825"/>
<protein>
    <submittedName>
        <fullName evidence="9">Tfp pilus assembly protein tip-associated adhesin PilY1-like protein</fullName>
    </submittedName>
</protein>